<evidence type="ECO:0000313" key="3">
    <source>
        <dbReference type="Proteomes" id="UP000193518"/>
    </source>
</evidence>
<organism evidence="2 3">
    <name type="scientific">Rhodococcus hoagii</name>
    <name type="common">Corynebacterium equii</name>
    <dbReference type="NCBI Taxonomy" id="43767"/>
    <lineage>
        <taxon>Bacteria</taxon>
        <taxon>Bacillati</taxon>
        <taxon>Actinomycetota</taxon>
        <taxon>Actinomycetes</taxon>
        <taxon>Mycobacteriales</taxon>
        <taxon>Nocardiaceae</taxon>
        <taxon>Prescottella</taxon>
    </lineage>
</organism>
<sequence length="131" mass="14050">MHMSQPLIEERRVRFSGLSSESFEGIERGAKITFTVVATCTETKEKDMKTEGERLEASMKVDKVSLGIDPKINEDTDAEPSLFDQPPADQSDEPEGDDEDQGDDADDEGASVSSIGTGFSGGPQFSAGDGE</sequence>
<evidence type="ECO:0000256" key="1">
    <source>
        <dbReference type="SAM" id="MobiDB-lite"/>
    </source>
</evidence>
<dbReference type="EMBL" id="LWIC01000001">
    <property type="protein sequence ID" value="ORM31286.1"/>
    <property type="molecule type" value="Genomic_DNA"/>
</dbReference>
<protein>
    <submittedName>
        <fullName evidence="2">Uncharacterized protein</fullName>
    </submittedName>
</protein>
<accession>A0AAE5F451</accession>
<feature type="region of interest" description="Disordered" evidence="1">
    <location>
        <begin position="43"/>
        <end position="131"/>
    </location>
</feature>
<comment type="caution">
    <text evidence="2">The sequence shown here is derived from an EMBL/GenBank/DDBJ whole genome shotgun (WGS) entry which is preliminary data.</text>
</comment>
<gene>
    <name evidence="2" type="ORF">A5N68_03515</name>
</gene>
<feature type="compositionally biased region" description="Acidic residues" evidence="1">
    <location>
        <begin position="90"/>
        <end position="109"/>
    </location>
</feature>
<feature type="compositionally biased region" description="Basic and acidic residues" evidence="1">
    <location>
        <begin position="43"/>
        <end position="63"/>
    </location>
</feature>
<name>A0AAE5F451_RHOHA</name>
<dbReference type="Proteomes" id="UP000193518">
    <property type="component" value="Unassembled WGS sequence"/>
</dbReference>
<evidence type="ECO:0000313" key="2">
    <source>
        <dbReference type="EMBL" id="ORM31286.1"/>
    </source>
</evidence>
<dbReference type="AlphaFoldDB" id="A0AAE5F451"/>
<reference evidence="2 3" key="1">
    <citation type="journal article" date="2016" name="Genome Biol. Evol.">
        <title>Pangenome and Phylogenomic Analysis of the Pathogenic Actinobacterium Rhodococcus equi.</title>
        <authorList>
            <person name="Anastasi E."/>
            <person name="MacArthur I."/>
            <person name="Scortti M."/>
            <person name="Alvarez S."/>
            <person name="Giguere S."/>
            <person name="Vazquez-Boland J.A."/>
        </authorList>
    </citation>
    <scope>NUCLEOTIDE SEQUENCE [LARGE SCALE GENOMIC DNA]</scope>
    <source>
        <strain evidence="2 3">PAM1271</strain>
    </source>
</reference>
<proteinExistence type="predicted"/>